<evidence type="ECO:0000256" key="3">
    <source>
        <dbReference type="ARBA" id="ARBA00023295"/>
    </source>
</evidence>
<name>A0ABV9VJC5_STRAZ</name>
<keyword evidence="2 6" id="KW-0378">Hydrolase</keyword>
<feature type="region of interest" description="Disordered" evidence="5">
    <location>
        <begin position="179"/>
        <end position="198"/>
    </location>
</feature>
<dbReference type="GeneID" id="31235601"/>
<accession>A0ABV9VJC5</accession>
<dbReference type="EMBL" id="JBHSJE010000014">
    <property type="protein sequence ID" value="MFC4983225.1"/>
    <property type="molecule type" value="Genomic_DNA"/>
</dbReference>
<sequence length="409" mass="45392">MTTPLSTPINTREGFLWGAATSPHQTEGGNVHSDWWQLENAPQSFVSERSGDAVDSYHRYPEDMRLLAEAGLNAYRFGIEWARVEPAPGVHLESELAHYRQMIETARSLGLTPVVTLHHFTTPAWFAHQGGWLHPDAVDLFARYVERATTILHDVDWVCTINEPNIIAAMTALFRQQAAGSGGSGEATNRDAVTSLSLPTPDTEVADALTAAHRRAVEIVHRKTHAKAGWTVAGQQFEPTPGNEAVFERTRRDWEDRFLLVSREDDFVGVQAYTSQKVDENGPVPHPAHPTNTLSGWAYRPDALEMALRHAWDVTGGTPLLVTENGIATDDDTVRVRYTGEALTGLDKAVADGIDVRGYLHWSALDNYEWGHWGPTFGLIAVDRTTFERSPRPSLEWFGRLARTAVSAR</sequence>
<dbReference type="RefSeq" id="WP_051709739.1">
    <property type="nucleotide sequence ID" value="NZ_JBHSJE010000014.1"/>
</dbReference>
<dbReference type="Gene3D" id="3.20.20.80">
    <property type="entry name" value="Glycosidases"/>
    <property type="match status" value="1"/>
</dbReference>
<evidence type="ECO:0000256" key="2">
    <source>
        <dbReference type="ARBA" id="ARBA00022801"/>
    </source>
</evidence>
<organism evidence="6 7">
    <name type="scientific">Streptomyces atroolivaceus</name>
    <dbReference type="NCBI Taxonomy" id="66869"/>
    <lineage>
        <taxon>Bacteria</taxon>
        <taxon>Bacillati</taxon>
        <taxon>Actinomycetota</taxon>
        <taxon>Actinomycetes</taxon>
        <taxon>Kitasatosporales</taxon>
        <taxon>Streptomycetaceae</taxon>
        <taxon>Streptomyces</taxon>
    </lineage>
</organism>
<evidence type="ECO:0000313" key="6">
    <source>
        <dbReference type="EMBL" id="MFC4983225.1"/>
    </source>
</evidence>
<keyword evidence="7" id="KW-1185">Reference proteome</keyword>
<comment type="similarity">
    <text evidence="1 4">Belongs to the glycosyl hydrolase 1 family.</text>
</comment>
<evidence type="ECO:0000256" key="1">
    <source>
        <dbReference type="ARBA" id="ARBA00010838"/>
    </source>
</evidence>
<gene>
    <name evidence="6" type="ORF">ACFPL4_33655</name>
</gene>
<dbReference type="PANTHER" id="PTHR10353">
    <property type="entry name" value="GLYCOSYL HYDROLASE"/>
    <property type="match status" value="1"/>
</dbReference>
<keyword evidence="3 6" id="KW-0326">Glycosidase</keyword>
<dbReference type="SUPFAM" id="SSF51445">
    <property type="entry name" value="(Trans)glycosidases"/>
    <property type="match status" value="1"/>
</dbReference>
<dbReference type="GO" id="GO:0016798">
    <property type="term" value="F:hydrolase activity, acting on glycosyl bonds"/>
    <property type="evidence" value="ECO:0007669"/>
    <property type="project" value="UniProtKB-KW"/>
</dbReference>
<protein>
    <submittedName>
        <fullName evidence="6">Glycoside hydrolase family 1 protein</fullName>
        <ecNumber evidence="6">3.2.1.-</ecNumber>
    </submittedName>
</protein>
<comment type="caution">
    <text evidence="6">The sequence shown here is derived from an EMBL/GenBank/DDBJ whole genome shotgun (WGS) entry which is preliminary data.</text>
</comment>
<dbReference type="InterPro" id="IPR017853">
    <property type="entry name" value="GH"/>
</dbReference>
<proteinExistence type="inferred from homology"/>
<dbReference type="Proteomes" id="UP001595908">
    <property type="component" value="Unassembled WGS sequence"/>
</dbReference>
<dbReference type="EC" id="3.2.1.-" evidence="6"/>
<dbReference type="InterPro" id="IPR001360">
    <property type="entry name" value="Glyco_hydro_1"/>
</dbReference>
<evidence type="ECO:0000256" key="4">
    <source>
        <dbReference type="RuleBase" id="RU003690"/>
    </source>
</evidence>
<reference evidence="7" key="1">
    <citation type="journal article" date="2019" name="Int. J. Syst. Evol. Microbiol.">
        <title>The Global Catalogue of Microorganisms (GCM) 10K type strain sequencing project: providing services to taxonomists for standard genome sequencing and annotation.</title>
        <authorList>
            <consortium name="The Broad Institute Genomics Platform"/>
            <consortium name="The Broad Institute Genome Sequencing Center for Infectious Disease"/>
            <person name="Wu L."/>
            <person name="Ma J."/>
        </authorList>
    </citation>
    <scope>NUCLEOTIDE SEQUENCE [LARGE SCALE GENOMIC DNA]</scope>
    <source>
        <strain evidence="7">ICMP 257</strain>
    </source>
</reference>
<dbReference type="Pfam" id="PF00232">
    <property type="entry name" value="Glyco_hydro_1"/>
    <property type="match status" value="2"/>
</dbReference>
<evidence type="ECO:0000313" key="7">
    <source>
        <dbReference type="Proteomes" id="UP001595908"/>
    </source>
</evidence>
<dbReference type="PANTHER" id="PTHR10353:SF209">
    <property type="entry name" value="GALACTOLIPID GALACTOSYLTRANSFERASE SFR2, CHLOROPLASTIC"/>
    <property type="match status" value="1"/>
</dbReference>
<evidence type="ECO:0000256" key="5">
    <source>
        <dbReference type="SAM" id="MobiDB-lite"/>
    </source>
</evidence>
<dbReference type="PRINTS" id="PR00131">
    <property type="entry name" value="GLHYDRLASE1"/>
</dbReference>